<dbReference type="Proteomes" id="UP000321722">
    <property type="component" value="Unassembled WGS sequence"/>
</dbReference>
<protein>
    <submittedName>
        <fullName evidence="2">Uncharacterized protein</fullName>
    </submittedName>
</protein>
<dbReference type="EMBL" id="BJUI01000018">
    <property type="protein sequence ID" value="GEK42328.1"/>
    <property type="molecule type" value="Genomic_DNA"/>
</dbReference>
<dbReference type="Pfam" id="PF05037">
    <property type="entry name" value="DUF669"/>
    <property type="match status" value="1"/>
</dbReference>
<name>A0A510WT32_9LACO</name>
<reference evidence="2 3" key="1">
    <citation type="submission" date="2019-07" db="EMBL/GenBank/DDBJ databases">
        <title>Whole genome shotgun sequence of Lactobacillus aviarius subsp. aviarius NBRC 102162.</title>
        <authorList>
            <person name="Hosoyama A."/>
            <person name="Uohara A."/>
            <person name="Ohji S."/>
            <person name="Ichikawa N."/>
        </authorList>
    </citation>
    <scope>NUCLEOTIDE SEQUENCE [LARGE SCALE GENOMIC DNA]</scope>
    <source>
        <strain evidence="2 3">NBRC 102162</strain>
    </source>
</reference>
<gene>
    <name evidence="2" type="ORF">LAV01_11600</name>
</gene>
<proteinExistence type="predicted"/>
<dbReference type="InterPro" id="IPR007731">
    <property type="entry name" value="DUF669"/>
</dbReference>
<organism evidence="2 3">
    <name type="scientific">Ligilactobacillus aviarius</name>
    <dbReference type="NCBI Taxonomy" id="1606"/>
    <lineage>
        <taxon>Bacteria</taxon>
        <taxon>Bacillati</taxon>
        <taxon>Bacillota</taxon>
        <taxon>Bacilli</taxon>
        <taxon>Lactobacillales</taxon>
        <taxon>Lactobacillaceae</taxon>
        <taxon>Ligilactobacillus</taxon>
    </lineage>
</organism>
<sequence length="186" mass="20721">MSLADILNDTKKNFDPKKDSINGSYDKLPEGTYLVTLDNTNHFVSKTSGFEQLSFKMTVVDGEHASQSEFVGVNLATEKKDGSPMPDFVVTKNMRLLVTIGALVGLTITDEMVMGNVTDVYEKLVGAFLPYKGKLLEMTIKESANKKDPDNPFRNYEFAEATESNNDPFKKQANDNIEISDDDMPF</sequence>
<feature type="region of interest" description="Disordered" evidence="1">
    <location>
        <begin position="160"/>
        <end position="186"/>
    </location>
</feature>
<dbReference type="GeneID" id="29933766"/>
<keyword evidence="3" id="KW-1185">Reference proteome</keyword>
<comment type="caution">
    <text evidence="2">The sequence shown here is derived from an EMBL/GenBank/DDBJ whole genome shotgun (WGS) entry which is preliminary data.</text>
</comment>
<evidence type="ECO:0000313" key="3">
    <source>
        <dbReference type="Proteomes" id="UP000321722"/>
    </source>
</evidence>
<dbReference type="RefSeq" id="WP_057827810.1">
    <property type="nucleotide sequence ID" value="NZ_BAAACL010000001.1"/>
</dbReference>
<evidence type="ECO:0000313" key="2">
    <source>
        <dbReference type="EMBL" id="GEK42328.1"/>
    </source>
</evidence>
<accession>A0A510WT32</accession>
<dbReference type="AlphaFoldDB" id="A0A510WT32"/>
<evidence type="ECO:0000256" key="1">
    <source>
        <dbReference type="SAM" id="MobiDB-lite"/>
    </source>
</evidence>